<proteinExistence type="predicted"/>
<accession>A0A2P5BMZ5</accession>
<dbReference type="PANTHER" id="PTHR47481:SF31">
    <property type="entry name" value="OS01G0873500 PROTEIN"/>
    <property type="match status" value="1"/>
</dbReference>
<evidence type="ECO:0000313" key="2">
    <source>
        <dbReference type="Proteomes" id="UP000237105"/>
    </source>
</evidence>
<reference evidence="2" key="1">
    <citation type="submission" date="2016-06" db="EMBL/GenBank/DDBJ databases">
        <title>Parallel loss of symbiosis genes in relatives of nitrogen-fixing non-legume Parasponia.</title>
        <authorList>
            <person name="Van Velzen R."/>
            <person name="Holmer R."/>
            <person name="Bu F."/>
            <person name="Rutten L."/>
            <person name="Van Zeijl A."/>
            <person name="Liu W."/>
            <person name="Santuari L."/>
            <person name="Cao Q."/>
            <person name="Sharma T."/>
            <person name="Shen D."/>
            <person name="Roswanjaya Y."/>
            <person name="Wardhani T."/>
            <person name="Kalhor M.S."/>
            <person name="Jansen J."/>
            <person name="Van den Hoogen J."/>
            <person name="Gungor B."/>
            <person name="Hartog M."/>
            <person name="Hontelez J."/>
            <person name="Verver J."/>
            <person name="Yang W.-C."/>
            <person name="Schijlen E."/>
            <person name="Repin R."/>
            <person name="Schilthuizen M."/>
            <person name="Schranz E."/>
            <person name="Heidstra R."/>
            <person name="Miyata K."/>
            <person name="Fedorova E."/>
            <person name="Kohlen W."/>
            <person name="Bisseling T."/>
            <person name="Smit S."/>
            <person name="Geurts R."/>
        </authorList>
    </citation>
    <scope>NUCLEOTIDE SEQUENCE [LARGE SCALE GENOMIC DNA]</scope>
    <source>
        <strain evidence="2">cv. WU1-14</strain>
    </source>
</reference>
<evidence type="ECO:0000313" key="1">
    <source>
        <dbReference type="EMBL" id="PON50169.1"/>
    </source>
</evidence>
<protein>
    <submittedName>
        <fullName evidence="1">Uncharacterized protein</fullName>
    </submittedName>
</protein>
<gene>
    <name evidence="1" type="ORF">PanWU01x14_224820</name>
</gene>
<organism evidence="1 2">
    <name type="scientific">Parasponia andersonii</name>
    <name type="common">Sponia andersonii</name>
    <dbReference type="NCBI Taxonomy" id="3476"/>
    <lineage>
        <taxon>Eukaryota</taxon>
        <taxon>Viridiplantae</taxon>
        <taxon>Streptophyta</taxon>
        <taxon>Embryophyta</taxon>
        <taxon>Tracheophyta</taxon>
        <taxon>Spermatophyta</taxon>
        <taxon>Magnoliopsida</taxon>
        <taxon>eudicotyledons</taxon>
        <taxon>Gunneridae</taxon>
        <taxon>Pentapetalae</taxon>
        <taxon>rosids</taxon>
        <taxon>fabids</taxon>
        <taxon>Rosales</taxon>
        <taxon>Cannabaceae</taxon>
        <taxon>Parasponia</taxon>
    </lineage>
</organism>
<dbReference type="AlphaFoldDB" id="A0A2P5BMZ5"/>
<sequence>MAIPLPDLSFLSSLVPLALKLDRSNYAFRRSQILPTVRAHELEGFLLGTHPCPEQFIRFQEGEGSSDAQAMASSAQRLNPAYTYWIRTDQALMSWLLASISESMLGHVVRCTSSAQLSSHMACH</sequence>
<dbReference type="EMBL" id="JXTB01000249">
    <property type="protein sequence ID" value="PON50169.1"/>
    <property type="molecule type" value="Genomic_DNA"/>
</dbReference>
<dbReference type="OrthoDB" id="1194575at2759"/>
<name>A0A2P5BMZ5_PARAD</name>
<dbReference type="PANTHER" id="PTHR47481">
    <property type="match status" value="1"/>
</dbReference>
<keyword evidence="2" id="KW-1185">Reference proteome</keyword>
<dbReference type="Proteomes" id="UP000237105">
    <property type="component" value="Unassembled WGS sequence"/>
</dbReference>
<comment type="caution">
    <text evidence="1">The sequence shown here is derived from an EMBL/GenBank/DDBJ whole genome shotgun (WGS) entry which is preliminary data.</text>
</comment>